<dbReference type="RefSeq" id="WP_263344427.1">
    <property type="nucleotide sequence ID" value="NZ_CP106879.1"/>
</dbReference>
<sequence length="286" mass="29024">MSIIVTAASGHLGRLVVEALIERGADPGSVIATSRDLTRIEDLAALGVRTAVLDYSRPSTIADVIGAGDVVVLISSDAVGQRVAQHTAVIDASAAAGASRIIYTSVLDAGRSDLILAPEHKATEEAIAASGVPATILRNGWYTENYATAIDVARQSGVIAASVGDGRVASASRRDFAEAAAAAALDDETAGRVFELSGNVAWTHAELADALTDVIGAPVRYQALSTDEHAASLRAAGLDEGTVAFVVALDAGIRDGALAHTSGELEALIGRPTTPLAEGLAAIAAQ</sequence>
<gene>
    <name evidence="2" type="ORF">OE229_10380</name>
</gene>
<feature type="domain" description="NmrA-like" evidence="1">
    <location>
        <begin position="3"/>
        <end position="225"/>
    </location>
</feature>
<proteinExistence type="predicted"/>
<accession>A0A9Q9P6B4</accession>
<dbReference type="InterPro" id="IPR008030">
    <property type="entry name" value="NmrA-like"/>
</dbReference>
<dbReference type="SUPFAM" id="SSF51735">
    <property type="entry name" value="NAD(P)-binding Rossmann-fold domains"/>
    <property type="match status" value="1"/>
</dbReference>
<dbReference type="KEGG" id="cpoi:OE229_10380"/>
<reference evidence="2" key="1">
    <citation type="submission" date="2022-09" db="EMBL/GenBank/DDBJ databases">
        <title>Taxonomy of Curtobacterium flaccumfaciens.</title>
        <authorList>
            <person name="Osdaghi E."/>
            <person name="Taghavi S.M."/>
            <person name="Hamidizade M."/>
            <person name="Abachi H."/>
            <person name="Fazliarab A."/>
            <person name="Baeyen S."/>
            <person name="Portier P."/>
            <person name="Van Vaerenbergh J."/>
            <person name="Jacques M.-A."/>
        </authorList>
    </citation>
    <scope>NUCLEOTIDE SEQUENCE</scope>
    <source>
        <strain evidence="2">AGQB46</strain>
    </source>
</reference>
<dbReference type="AlphaFoldDB" id="A0A9Q9P6B4"/>
<dbReference type="InterPro" id="IPR052718">
    <property type="entry name" value="NmrA-type_oxidoreductase"/>
</dbReference>
<organism evidence="2 3">
    <name type="scientific">Curtobacterium poinsettiae</name>
    <dbReference type="NCBI Taxonomy" id="159612"/>
    <lineage>
        <taxon>Bacteria</taxon>
        <taxon>Bacillati</taxon>
        <taxon>Actinomycetota</taxon>
        <taxon>Actinomycetes</taxon>
        <taxon>Micrococcales</taxon>
        <taxon>Microbacteriaceae</taxon>
        <taxon>Curtobacterium</taxon>
    </lineage>
</organism>
<dbReference type="PANTHER" id="PTHR47129">
    <property type="entry name" value="QUINONE OXIDOREDUCTASE 2"/>
    <property type="match status" value="1"/>
</dbReference>
<evidence type="ECO:0000313" key="3">
    <source>
        <dbReference type="Proteomes" id="UP001062223"/>
    </source>
</evidence>
<evidence type="ECO:0000259" key="1">
    <source>
        <dbReference type="Pfam" id="PF05368"/>
    </source>
</evidence>
<dbReference type="Pfam" id="PF05368">
    <property type="entry name" value="NmrA"/>
    <property type="match status" value="1"/>
</dbReference>
<dbReference type="EMBL" id="CP106879">
    <property type="protein sequence ID" value="UYC79557.1"/>
    <property type="molecule type" value="Genomic_DNA"/>
</dbReference>
<dbReference type="Gene3D" id="3.40.50.720">
    <property type="entry name" value="NAD(P)-binding Rossmann-like Domain"/>
    <property type="match status" value="1"/>
</dbReference>
<name>A0A9Q9P6B4_9MICO</name>
<dbReference type="InterPro" id="IPR036291">
    <property type="entry name" value="NAD(P)-bd_dom_sf"/>
</dbReference>
<dbReference type="Gene3D" id="3.90.25.10">
    <property type="entry name" value="UDP-galactose 4-epimerase, domain 1"/>
    <property type="match status" value="1"/>
</dbReference>
<protein>
    <submittedName>
        <fullName evidence="2">NmrA family NAD(P)-binding protein</fullName>
    </submittedName>
</protein>
<evidence type="ECO:0000313" key="2">
    <source>
        <dbReference type="EMBL" id="UYC79557.1"/>
    </source>
</evidence>
<dbReference type="Proteomes" id="UP001062223">
    <property type="component" value="Chromosome"/>
</dbReference>
<dbReference type="PANTHER" id="PTHR47129:SF1">
    <property type="entry name" value="NMRA-LIKE DOMAIN-CONTAINING PROTEIN"/>
    <property type="match status" value="1"/>
</dbReference>